<evidence type="ECO:0000313" key="1">
    <source>
        <dbReference type="EMBL" id="KFH01074.1"/>
    </source>
</evidence>
<evidence type="ECO:0000313" key="2">
    <source>
        <dbReference type="Proteomes" id="UP000028840"/>
    </source>
</evidence>
<dbReference type="VEuPathDB" id="ToxoDB:TGVAND_215970"/>
<protein>
    <submittedName>
        <fullName evidence="1">Uncharacterized protein</fullName>
    </submittedName>
</protein>
<reference evidence="1 2" key="1">
    <citation type="submission" date="2014-08" db="EMBL/GenBank/DDBJ databases">
        <authorList>
            <person name="Sibley D."/>
            <person name="Venepally P."/>
            <person name="Karamycheva S."/>
            <person name="Hadjithomas M."/>
            <person name="Khan A."/>
            <person name="Brunk B."/>
            <person name="Roos D."/>
            <person name="Caler E."/>
            <person name="Lorenzi H."/>
        </authorList>
    </citation>
    <scope>NUCLEOTIDE SEQUENCE [LARGE SCALE GENOMIC DNA]</scope>
    <source>
        <strain evidence="1 2">VAND</strain>
    </source>
</reference>
<accession>A0A086PL42</accession>
<proteinExistence type="predicted"/>
<sequence length="162" mass="18525">MCLEISSFMACQKMPSFMIRNWEQLQLRQYPFSPINRGINKKQRAGEIVESICSISGILGVFHFQFQPCNVSGETVRGTHAFRGLYPASKERRCITLKRYTEFTSFNHRRLSLEGQGTSHNTCLCVQIGFLSRTSLRCMRVDSMERYVDVDSSATSSTTFVL</sequence>
<dbReference type="EMBL" id="AEYJ02001565">
    <property type="protein sequence ID" value="KFH01074.1"/>
    <property type="molecule type" value="Genomic_DNA"/>
</dbReference>
<comment type="caution">
    <text evidence="1">The sequence shown here is derived from an EMBL/GenBank/DDBJ whole genome shotgun (WGS) entry which is preliminary data.</text>
</comment>
<dbReference type="AlphaFoldDB" id="A0A086PL42"/>
<organism evidence="1 2">
    <name type="scientific">Toxoplasma gondii VAND</name>
    <dbReference type="NCBI Taxonomy" id="933077"/>
    <lineage>
        <taxon>Eukaryota</taxon>
        <taxon>Sar</taxon>
        <taxon>Alveolata</taxon>
        <taxon>Apicomplexa</taxon>
        <taxon>Conoidasida</taxon>
        <taxon>Coccidia</taxon>
        <taxon>Eucoccidiorida</taxon>
        <taxon>Eimeriorina</taxon>
        <taxon>Sarcocystidae</taxon>
        <taxon>Toxoplasma</taxon>
    </lineage>
</organism>
<name>A0A086PL42_TOXGO</name>
<gene>
    <name evidence="1" type="ORF">TGVAND_215970</name>
</gene>
<reference evidence="1 2" key="2">
    <citation type="journal article" date="2015" name="Eukaryot. Cell">
        <title>Genetic mapping reveals that sinefungin resistance in Toxoplasma gondii is controlled by a putative amino acid transporter locus that can be used as a negative selectable marker.</title>
        <authorList>
            <person name="Behnke M.S."/>
            <person name="Khan A."/>
            <person name="Sibley L.D."/>
        </authorList>
    </citation>
    <scope>NUCLEOTIDE SEQUENCE [LARGE SCALE GENOMIC DNA]</scope>
    <source>
        <strain evidence="1 2">VAND</strain>
    </source>
</reference>
<dbReference type="Proteomes" id="UP000028840">
    <property type="component" value="Unassembled WGS sequence"/>
</dbReference>